<evidence type="ECO:0000313" key="3">
    <source>
        <dbReference type="Proteomes" id="UP000193411"/>
    </source>
</evidence>
<dbReference type="OrthoDB" id="10663597at2759"/>
<evidence type="ECO:0000256" key="1">
    <source>
        <dbReference type="SAM" id="MobiDB-lite"/>
    </source>
</evidence>
<protein>
    <submittedName>
        <fullName evidence="2">Uncharacterized protein</fullName>
    </submittedName>
</protein>
<comment type="caution">
    <text evidence="2">The sequence shown here is derived from an EMBL/GenBank/DDBJ whole genome shotgun (WGS) entry which is preliminary data.</text>
</comment>
<feature type="compositionally biased region" description="Low complexity" evidence="1">
    <location>
        <begin position="44"/>
        <end position="72"/>
    </location>
</feature>
<keyword evidence="3" id="KW-1185">Reference proteome</keyword>
<proteinExistence type="predicted"/>
<feature type="region of interest" description="Disordered" evidence="1">
    <location>
        <begin position="110"/>
        <end position="141"/>
    </location>
</feature>
<name>A0A1Y2I146_9FUNG</name>
<dbReference type="Proteomes" id="UP000193411">
    <property type="component" value="Unassembled WGS sequence"/>
</dbReference>
<feature type="compositionally biased region" description="Polar residues" evidence="1">
    <location>
        <begin position="228"/>
        <end position="241"/>
    </location>
</feature>
<accession>A0A1Y2I146</accession>
<evidence type="ECO:0000313" key="2">
    <source>
        <dbReference type="EMBL" id="ORZ39934.1"/>
    </source>
</evidence>
<reference evidence="2 3" key="1">
    <citation type="submission" date="2016-07" db="EMBL/GenBank/DDBJ databases">
        <title>Pervasive Adenine N6-methylation of Active Genes in Fungi.</title>
        <authorList>
            <consortium name="DOE Joint Genome Institute"/>
            <person name="Mondo S.J."/>
            <person name="Dannebaum R.O."/>
            <person name="Kuo R.C."/>
            <person name="Labutti K."/>
            <person name="Haridas S."/>
            <person name="Kuo A."/>
            <person name="Salamov A."/>
            <person name="Ahrendt S.R."/>
            <person name="Lipzen A."/>
            <person name="Sullivan W."/>
            <person name="Andreopoulos W.B."/>
            <person name="Clum A."/>
            <person name="Lindquist E."/>
            <person name="Daum C."/>
            <person name="Ramamoorthy G.K."/>
            <person name="Gryganskyi A."/>
            <person name="Culley D."/>
            <person name="Magnuson J.K."/>
            <person name="James T.Y."/>
            <person name="O'Malley M.A."/>
            <person name="Stajich J.E."/>
            <person name="Spatafora J.W."/>
            <person name="Visel A."/>
            <person name="Grigoriev I.V."/>
        </authorList>
    </citation>
    <scope>NUCLEOTIDE SEQUENCE [LARGE SCALE GENOMIC DNA]</scope>
    <source>
        <strain evidence="2 3">PL171</strain>
    </source>
</reference>
<gene>
    <name evidence="2" type="ORF">BCR44DRAFT_1458061</name>
</gene>
<dbReference type="EMBL" id="MCFL01000004">
    <property type="protein sequence ID" value="ORZ39934.1"/>
    <property type="molecule type" value="Genomic_DNA"/>
</dbReference>
<feature type="region of interest" description="Disordered" evidence="1">
    <location>
        <begin position="204"/>
        <end position="241"/>
    </location>
</feature>
<feature type="region of interest" description="Disordered" evidence="1">
    <location>
        <begin position="43"/>
        <end position="72"/>
    </location>
</feature>
<organism evidence="2 3">
    <name type="scientific">Catenaria anguillulae PL171</name>
    <dbReference type="NCBI Taxonomy" id="765915"/>
    <lineage>
        <taxon>Eukaryota</taxon>
        <taxon>Fungi</taxon>
        <taxon>Fungi incertae sedis</taxon>
        <taxon>Blastocladiomycota</taxon>
        <taxon>Blastocladiomycetes</taxon>
        <taxon>Blastocladiales</taxon>
        <taxon>Catenariaceae</taxon>
        <taxon>Catenaria</taxon>
    </lineage>
</organism>
<feature type="compositionally biased region" description="Polar residues" evidence="1">
    <location>
        <begin position="113"/>
        <end position="133"/>
    </location>
</feature>
<dbReference type="AlphaFoldDB" id="A0A1Y2I146"/>
<sequence length="241" mass="24525">MYTIEAAGGCSRMKIGATSIAEAAAGATQAYVLAYLPPSAMNNQTPTSSAAASSTQQGPTSATPAATPSTGTFTQTAADLMRELHQLQAVVQSSSVLDFEAELNAALGKDTAAPTSANGPTSSFRRGTATNGSSHDDQYDGDDAGYEVVDDDGDLALASLNSDLETATRLLGLLDGKCDAMNARLDELLALMEEANDLGLDLDDSDTPVTVTVSGGESAASPGGIANQEEQVQEQATPPST</sequence>